<dbReference type="SUPFAM" id="SSF46894">
    <property type="entry name" value="C-terminal effector domain of the bipartite response regulators"/>
    <property type="match status" value="1"/>
</dbReference>
<dbReference type="Pfam" id="PF00072">
    <property type="entry name" value="Response_reg"/>
    <property type="match status" value="1"/>
</dbReference>
<sequence length="220" mass="23940">MTIFSIKVIVADDHPAVLTGLLYALAPVSSIDVVSACRNSTELLAALNEYPCDVVISDYNMPGDNFGDGISLFSYIQRRYPSTRLIALTMISNPAIIHSLISHGISTVLSKSDDVEHIIAAIHASYAKGSYLSPTMESIVNSGYGKLPDGEIPLSPREVEVVRLYTSGLSVNEIANRLKRSKQTISSQKTNAMRKLGLNSDIDLLKYALKVKLVEDTTSH</sequence>
<keyword evidence="1 3" id="KW-0597">Phosphoprotein</keyword>
<evidence type="ECO:0000313" key="7">
    <source>
        <dbReference type="Proteomes" id="UP000067711"/>
    </source>
</evidence>
<feature type="modified residue" description="4-aspartylphosphate" evidence="3">
    <location>
        <position position="58"/>
    </location>
</feature>
<dbReference type="SMART" id="SM00421">
    <property type="entry name" value="HTH_LUXR"/>
    <property type="match status" value="1"/>
</dbReference>
<dbReference type="Pfam" id="PF00196">
    <property type="entry name" value="GerE"/>
    <property type="match status" value="1"/>
</dbReference>
<evidence type="ECO:0000256" key="3">
    <source>
        <dbReference type="PROSITE-ProRule" id="PRU00169"/>
    </source>
</evidence>
<dbReference type="Gene3D" id="3.40.50.2300">
    <property type="match status" value="1"/>
</dbReference>
<keyword evidence="2" id="KW-0238">DNA-binding</keyword>
<dbReference type="GO" id="GO:0003677">
    <property type="term" value="F:DNA binding"/>
    <property type="evidence" value="ECO:0007669"/>
    <property type="project" value="UniProtKB-KW"/>
</dbReference>
<gene>
    <name evidence="6" type="ORF">WS71_00440</name>
</gene>
<evidence type="ECO:0000259" key="4">
    <source>
        <dbReference type="PROSITE" id="PS50043"/>
    </source>
</evidence>
<reference evidence="6 7" key="1">
    <citation type="submission" date="2015-12" db="EMBL/GenBank/DDBJ databases">
        <title>Diversity of Burkholderia near neighbor genomes.</title>
        <authorList>
            <person name="Sahl J."/>
            <person name="Wagner D."/>
            <person name="Keim P."/>
        </authorList>
    </citation>
    <scope>NUCLEOTIDE SEQUENCE [LARGE SCALE GENOMIC DNA]</scope>
    <source>
        <strain evidence="6 7">BDU8</strain>
    </source>
</reference>
<evidence type="ECO:0000256" key="1">
    <source>
        <dbReference type="ARBA" id="ARBA00022553"/>
    </source>
</evidence>
<dbReference type="InterPro" id="IPR011006">
    <property type="entry name" value="CheY-like_superfamily"/>
</dbReference>
<dbReference type="RefSeq" id="WP_066489287.1">
    <property type="nucleotide sequence ID" value="NZ_CP013388.1"/>
</dbReference>
<dbReference type="PANTHER" id="PTHR43214:SF17">
    <property type="entry name" value="TRANSCRIPTIONAL REGULATORY PROTEIN RCSB"/>
    <property type="match status" value="1"/>
</dbReference>
<dbReference type="EMBL" id="CP013388">
    <property type="protein sequence ID" value="AOJ05961.1"/>
    <property type="molecule type" value="Genomic_DNA"/>
</dbReference>
<dbReference type="Proteomes" id="UP000067711">
    <property type="component" value="Chromosome 2"/>
</dbReference>
<dbReference type="PRINTS" id="PR00038">
    <property type="entry name" value="HTHLUXR"/>
</dbReference>
<dbReference type="AlphaFoldDB" id="A0A1B4FQL1"/>
<dbReference type="InterPro" id="IPR001789">
    <property type="entry name" value="Sig_transdc_resp-reg_receiver"/>
</dbReference>
<dbReference type="InterPro" id="IPR058245">
    <property type="entry name" value="NreC/VraR/RcsB-like_REC"/>
</dbReference>
<dbReference type="InterPro" id="IPR016032">
    <property type="entry name" value="Sig_transdc_resp-reg_C-effctor"/>
</dbReference>
<evidence type="ECO:0000256" key="2">
    <source>
        <dbReference type="ARBA" id="ARBA00023125"/>
    </source>
</evidence>
<dbReference type="SUPFAM" id="SSF52172">
    <property type="entry name" value="CheY-like"/>
    <property type="match status" value="1"/>
</dbReference>
<name>A0A1B4FQL1_9BURK</name>
<feature type="domain" description="Response regulatory" evidence="5">
    <location>
        <begin position="7"/>
        <end position="126"/>
    </location>
</feature>
<protein>
    <submittedName>
        <fullName evidence="6">LuxR family transcriptional regulator</fullName>
    </submittedName>
</protein>
<proteinExistence type="predicted"/>
<dbReference type="Gene3D" id="1.10.10.10">
    <property type="entry name" value="Winged helix-like DNA-binding domain superfamily/Winged helix DNA-binding domain"/>
    <property type="match status" value="1"/>
</dbReference>
<dbReference type="CDD" id="cd06170">
    <property type="entry name" value="LuxR_C_like"/>
    <property type="match status" value="1"/>
</dbReference>
<dbReference type="GO" id="GO:0006355">
    <property type="term" value="P:regulation of DNA-templated transcription"/>
    <property type="evidence" value="ECO:0007669"/>
    <property type="project" value="InterPro"/>
</dbReference>
<accession>A0A1B4FQL1</accession>
<dbReference type="CDD" id="cd17535">
    <property type="entry name" value="REC_NarL-like"/>
    <property type="match status" value="1"/>
</dbReference>
<dbReference type="PROSITE" id="PS50110">
    <property type="entry name" value="RESPONSE_REGULATORY"/>
    <property type="match status" value="1"/>
</dbReference>
<dbReference type="InterPro" id="IPR036388">
    <property type="entry name" value="WH-like_DNA-bd_sf"/>
</dbReference>
<dbReference type="GO" id="GO:0000160">
    <property type="term" value="P:phosphorelay signal transduction system"/>
    <property type="evidence" value="ECO:0007669"/>
    <property type="project" value="InterPro"/>
</dbReference>
<dbReference type="PROSITE" id="PS00622">
    <property type="entry name" value="HTH_LUXR_1"/>
    <property type="match status" value="1"/>
</dbReference>
<dbReference type="PANTHER" id="PTHR43214">
    <property type="entry name" value="TWO-COMPONENT RESPONSE REGULATOR"/>
    <property type="match status" value="1"/>
</dbReference>
<evidence type="ECO:0000313" key="6">
    <source>
        <dbReference type="EMBL" id="AOJ05961.1"/>
    </source>
</evidence>
<dbReference type="SMART" id="SM00448">
    <property type="entry name" value="REC"/>
    <property type="match status" value="1"/>
</dbReference>
<dbReference type="InterPro" id="IPR000792">
    <property type="entry name" value="Tscrpt_reg_LuxR_C"/>
</dbReference>
<evidence type="ECO:0000259" key="5">
    <source>
        <dbReference type="PROSITE" id="PS50110"/>
    </source>
</evidence>
<dbReference type="InterPro" id="IPR039420">
    <property type="entry name" value="WalR-like"/>
</dbReference>
<feature type="domain" description="HTH luxR-type" evidence="4">
    <location>
        <begin position="147"/>
        <end position="212"/>
    </location>
</feature>
<dbReference type="PROSITE" id="PS50043">
    <property type="entry name" value="HTH_LUXR_2"/>
    <property type="match status" value="1"/>
</dbReference>
<organism evidence="6 7">
    <name type="scientific">Burkholderia mayonis</name>
    <dbReference type="NCBI Taxonomy" id="1385591"/>
    <lineage>
        <taxon>Bacteria</taxon>
        <taxon>Pseudomonadati</taxon>
        <taxon>Pseudomonadota</taxon>
        <taxon>Betaproteobacteria</taxon>
        <taxon>Burkholderiales</taxon>
        <taxon>Burkholderiaceae</taxon>
        <taxon>Burkholderia</taxon>
        <taxon>pseudomallei group</taxon>
    </lineage>
</organism>